<evidence type="ECO:0000313" key="5">
    <source>
        <dbReference type="Proteomes" id="UP001519460"/>
    </source>
</evidence>
<dbReference type="InterPro" id="IPR011990">
    <property type="entry name" value="TPR-like_helical_dom_sf"/>
</dbReference>
<dbReference type="Proteomes" id="UP001519460">
    <property type="component" value="Unassembled WGS sequence"/>
</dbReference>
<dbReference type="SUPFAM" id="SSF48452">
    <property type="entry name" value="TPR-like"/>
    <property type="match status" value="1"/>
</dbReference>
<feature type="domain" description="J" evidence="3">
    <location>
        <begin position="94"/>
        <end position="157"/>
    </location>
</feature>
<evidence type="ECO:0000256" key="2">
    <source>
        <dbReference type="ARBA" id="ARBA00022803"/>
    </source>
</evidence>
<dbReference type="SMART" id="SM00271">
    <property type="entry name" value="DnaJ"/>
    <property type="match status" value="1"/>
</dbReference>
<dbReference type="PANTHER" id="PTHR45188">
    <property type="entry name" value="DNAJ PROTEIN P58IPK HOMOLOG"/>
    <property type="match status" value="1"/>
</dbReference>
<protein>
    <recommendedName>
        <fullName evidence="3">J domain-containing protein</fullName>
    </recommendedName>
</protein>
<sequence>MLHFERGDIKKPLTCTTKALEIDPHNKSTNSKLYCNRATVGSKLHKLDQAIADCSKAVELDDHLHQGLLTTSEMLHGHQNSMRKQFEDYDQVNKLHRTRGIVFASGSSDDEIKKAYKKRALIHHPDRHAHATKEIQKEEEKKSVLATTTGHDLEDMGNDGFADVDPNQIFQAFFGGGMHGFFFWRTAGCWGQRISWRWLQLPVG</sequence>
<dbReference type="Gene3D" id="1.25.40.10">
    <property type="entry name" value="Tetratricopeptide repeat domain"/>
    <property type="match status" value="1"/>
</dbReference>
<keyword evidence="1" id="KW-0677">Repeat</keyword>
<dbReference type="CDD" id="cd06257">
    <property type="entry name" value="DnaJ"/>
    <property type="match status" value="1"/>
</dbReference>
<evidence type="ECO:0000256" key="1">
    <source>
        <dbReference type="ARBA" id="ARBA00022737"/>
    </source>
</evidence>
<dbReference type="InterPro" id="IPR019734">
    <property type="entry name" value="TPR_rpt"/>
</dbReference>
<dbReference type="Pfam" id="PF00226">
    <property type="entry name" value="DnaJ"/>
    <property type="match status" value="1"/>
</dbReference>
<dbReference type="AlphaFoldDB" id="A0ABD0JS29"/>
<dbReference type="PANTHER" id="PTHR45188:SF2">
    <property type="entry name" value="DNAJ HOMOLOG SUBFAMILY C MEMBER 7"/>
    <property type="match status" value="1"/>
</dbReference>
<evidence type="ECO:0000259" key="3">
    <source>
        <dbReference type="PROSITE" id="PS50076"/>
    </source>
</evidence>
<evidence type="ECO:0000313" key="4">
    <source>
        <dbReference type="EMBL" id="KAK7477799.1"/>
    </source>
</evidence>
<dbReference type="InterPro" id="IPR036869">
    <property type="entry name" value="J_dom_sf"/>
</dbReference>
<dbReference type="Gene3D" id="1.10.287.110">
    <property type="entry name" value="DnaJ domain"/>
    <property type="match status" value="1"/>
</dbReference>
<dbReference type="SUPFAM" id="SSF46565">
    <property type="entry name" value="Chaperone J-domain"/>
    <property type="match status" value="1"/>
</dbReference>
<name>A0ABD0JS29_9CAEN</name>
<keyword evidence="2" id="KW-0802">TPR repeat</keyword>
<organism evidence="4 5">
    <name type="scientific">Batillaria attramentaria</name>
    <dbReference type="NCBI Taxonomy" id="370345"/>
    <lineage>
        <taxon>Eukaryota</taxon>
        <taxon>Metazoa</taxon>
        <taxon>Spiralia</taxon>
        <taxon>Lophotrochozoa</taxon>
        <taxon>Mollusca</taxon>
        <taxon>Gastropoda</taxon>
        <taxon>Caenogastropoda</taxon>
        <taxon>Sorbeoconcha</taxon>
        <taxon>Cerithioidea</taxon>
        <taxon>Batillariidae</taxon>
        <taxon>Batillaria</taxon>
    </lineage>
</organism>
<comment type="caution">
    <text evidence="4">The sequence shown here is derived from an EMBL/GenBank/DDBJ whole genome shotgun (WGS) entry which is preliminary data.</text>
</comment>
<dbReference type="InterPro" id="IPR001623">
    <property type="entry name" value="DnaJ_domain"/>
</dbReference>
<gene>
    <name evidence="4" type="ORF">BaRGS_00030982</name>
</gene>
<keyword evidence="5" id="KW-1185">Reference proteome</keyword>
<dbReference type="PROSITE" id="PS50076">
    <property type="entry name" value="DNAJ_2"/>
    <property type="match status" value="1"/>
</dbReference>
<dbReference type="EMBL" id="JACVVK020000341">
    <property type="protein sequence ID" value="KAK7477799.1"/>
    <property type="molecule type" value="Genomic_DNA"/>
</dbReference>
<dbReference type="SMART" id="SM00028">
    <property type="entry name" value="TPR"/>
    <property type="match status" value="1"/>
</dbReference>
<reference evidence="4 5" key="1">
    <citation type="journal article" date="2023" name="Sci. Data">
        <title>Genome assembly of the Korean intertidal mud-creeper Batillaria attramentaria.</title>
        <authorList>
            <person name="Patra A.K."/>
            <person name="Ho P.T."/>
            <person name="Jun S."/>
            <person name="Lee S.J."/>
            <person name="Kim Y."/>
            <person name="Won Y.J."/>
        </authorList>
    </citation>
    <scope>NUCLEOTIDE SEQUENCE [LARGE SCALE GENOMIC DNA]</scope>
    <source>
        <strain evidence="4">Wonlab-2016</strain>
    </source>
</reference>
<accession>A0ABD0JS29</accession>
<proteinExistence type="predicted"/>